<feature type="compositionally biased region" description="Polar residues" evidence="1">
    <location>
        <begin position="27"/>
        <end position="45"/>
    </location>
</feature>
<feature type="region of interest" description="Disordered" evidence="1">
    <location>
        <begin position="356"/>
        <end position="431"/>
    </location>
</feature>
<name>A0ABR0F0I8_ZASCE</name>
<dbReference type="Proteomes" id="UP001305779">
    <property type="component" value="Unassembled WGS sequence"/>
</dbReference>
<comment type="caution">
    <text evidence="2">The sequence shown here is derived from an EMBL/GenBank/DDBJ whole genome shotgun (WGS) entry which is preliminary data.</text>
</comment>
<dbReference type="Gene3D" id="6.10.280.230">
    <property type="match status" value="1"/>
</dbReference>
<dbReference type="EMBL" id="JAXOVC010000001">
    <property type="protein sequence ID" value="KAK4506863.1"/>
    <property type="molecule type" value="Genomic_DNA"/>
</dbReference>
<protein>
    <recommendedName>
        <fullName evidence="4">Peroxin 20</fullName>
    </recommendedName>
</protein>
<accession>A0ABR0F0I8</accession>
<feature type="region of interest" description="Disordered" evidence="1">
    <location>
        <begin position="1"/>
        <end position="45"/>
    </location>
</feature>
<proteinExistence type="predicted"/>
<sequence length="431" mass="47869">MADAMCGPSNPLQQFKQQTDIDRTLQQDRLTSRQNPAQGFRSQQPNTGVLDHEFEAFQAGVEPQLLDHVQPFQRPAGFGAPSQAPSWAADFQRLQISPQPMQQPQHFRPGPSTANWTSGFQDYLAQSAPKAQTSSPSPLAFQQRARGYGNFGFQSSIPQQSFSPAMQSKGKEPVVADQFDEAAFAKAFDQAHEDMIGVEETVQGHENVQEESIEELVEKIEQAAEQGASQMLNESNDDLDQLEDFNPSRMHGGDVEHDPQQLLHEEEQLQEDRPQEDDDALAATAQELLEKVEHNQTDKFKNSQFLGLMRKLRDREVRVEGDKMVETANASSTSIADDTLNASSTNQNAQRVYYGKPQPVPLPAHTVDSRPPDYEARIPPQEQDHDPGRINPTDGQDVVDLLNQRGAITDDMASPNTSISHMLYGPQGTLS</sequence>
<feature type="compositionally biased region" description="Basic and acidic residues" evidence="1">
    <location>
        <begin position="367"/>
        <end position="388"/>
    </location>
</feature>
<evidence type="ECO:0000256" key="1">
    <source>
        <dbReference type="SAM" id="MobiDB-lite"/>
    </source>
</evidence>
<evidence type="ECO:0000313" key="3">
    <source>
        <dbReference type="Proteomes" id="UP001305779"/>
    </source>
</evidence>
<organism evidence="2 3">
    <name type="scientific">Zasmidium cellare</name>
    <name type="common">Wine cellar mold</name>
    <name type="synonym">Racodium cellare</name>
    <dbReference type="NCBI Taxonomy" id="395010"/>
    <lineage>
        <taxon>Eukaryota</taxon>
        <taxon>Fungi</taxon>
        <taxon>Dikarya</taxon>
        <taxon>Ascomycota</taxon>
        <taxon>Pezizomycotina</taxon>
        <taxon>Dothideomycetes</taxon>
        <taxon>Dothideomycetidae</taxon>
        <taxon>Mycosphaerellales</taxon>
        <taxon>Mycosphaerellaceae</taxon>
        <taxon>Zasmidium</taxon>
    </lineage>
</organism>
<keyword evidence="3" id="KW-1185">Reference proteome</keyword>
<reference evidence="2 3" key="1">
    <citation type="journal article" date="2023" name="G3 (Bethesda)">
        <title>A chromosome-level genome assembly of Zasmidium syzygii isolated from banana leaves.</title>
        <authorList>
            <person name="van Westerhoven A.C."/>
            <person name="Mehrabi R."/>
            <person name="Talebi R."/>
            <person name="Steentjes M.B.F."/>
            <person name="Corcolon B."/>
            <person name="Chong P.A."/>
            <person name="Kema G.H.J."/>
            <person name="Seidl M.F."/>
        </authorList>
    </citation>
    <scope>NUCLEOTIDE SEQUENCE [LARGE SCALE GENOMIC DNA]</scope>
    <source>
        <strain evidence="2 3">P124</strain>
    </source>
</reference>
<gene>
    <name evidence="2" type="ORF">PRZ48_000596</name>
</gene>
<evidence type="ECO:0008006" key="4">
    <source>
        <dbReference type="Google" id="ProtNLM"/>
    </source>
</evidence>
<evidence type="ECO:0000313" key="2">
    <source>
        <dbReference type="EMBL" id="KAK4506863.1"/>
    </source>
</evidence>